<dbReference type="RefSeq" id="WP_386737521.1">
    <property type="nucleotide sequence ID" value="NZ_JBHRXI010000048.1"/>
</dbReference>
<reference evidence="2" key="1">
    <citation type="journal article" date="2019" name="Int. J. Syst. Evol. Microbiol.">
        <title>The Global Catalogue of Microorganisms (GCM) 10K type strain sequencing project: providing services to taxonomists for standard genome sequencing and annotation.</title>
        <authorList>
            <consortium name="The Broad Institute Genomics Platform"/>
            <consortium name="The Broad Institute Genome Sequencing Center for Infectious Disease"/>
            <person name="Wu L."/>
            <person name="Ma J."/>
        </authorList>
    </citation>
    <scope>NUCLEOTIDE SEQUENCE [LARGE SCALE GENOMIC DNA]</scope>
    <source>
        <strain evidence="2">KCTC 42911</strain>
    </source>
</reference>
<dbReference type="Gene3D" id="3.90.550.10">
    <property type="entry name" value="Spore Coat Polysaccharide Biosynthesis Protein SpsA, Chain A"/>
    <property type="match status" value="1"/>
</dbReference>
<dbReference type="InterPro" id="IPR029044">
    <property type="entry name" value="Nucleotide-diphossugar_trans"/>
</dbReference>
<sequence length="270" mass="30629">MTGVQARYVTEERQPELLFSVCTLVASDDRYKRLLESFERFGFTSETTEFIALDNRGQNRFDGYSALRRMFPEFRGRYIVMVHDDVELVDDGAEELQTLLELLDRQDPQWTLAGCAGWSADGTELLRHLRDPHGSSRPLTAPREAQSLDECFLVLPRARAVLPSLDLEGFHLYATDMCVQARMAGGRTYVLPFFVHHHSGGTHGPDLEASRDAFTRKYEALDLGTRLRAPAVTVYFGAMGGMRRWLDETGARLRHKTRMIASRAGVQNQK</sequence>
<dbReference type="SUPFAM" id="SSF53448">
    <property type="entry name" value="Nucleotide-diphospho-sugar transferases"/>
    <property type="match status" value="1"/>
</dbReference>
<comment type="caution">
    <text evidence="1">The sequence shown here is derived from an EMBL/GenBank/DDBJ whole genome shotgun (WGS) entry which is preliminary data.</text>
</comment>
<evidence type="ECO:0008006" key="3">
    <source>
        <dbReference type="Google" id="ProtNLM"/>
    </source>
</evidence>
<gene>
    <name evidence="1" type="ORF">ACFORG_20945</name>
</gene>
<dbReference type="EMBL" id="JBHRXI010000048">
    <property type="protein sequence ID" value="MFC3616216.1"/>
    <property type="molecule type" value="Genomic_DNA"/>
</dbReference>
<accession>A0ABV7TKP1</accession>
<proteinExistence type="predicted"/>
<evidence type="ECO:0000313" key="2">
    <source>
        <dbReference type="Proteomes" id="UP001595629"/>
    </source>
</evidence>
<evidence type="ECO:0000313" key="1">
    <source>
        <dbReference type="EMBL" id="MFC3616216.1"/>
    </source>
</evidence>
<dbReference type="Proteomes" id="UP001595629">
    <property type="component" value="Unassembled WGS sequence"/>
</dbReference>
<keyword evidence="2" id="KW-1185">Reference proteome</keyword>
<name>A0ABV7TKP1_9RHOB</name>
<protein>
    <recommendedName>
        <fullName evidence="3">Glycosyltransferase like family protein</fullName>
    </recommendedName>
</protein>
<organism evidence="1 2">
    <name type="scientific">Lutimaribacter marinistellae</name>
    <dbReference type="NCBI Taxonomy" id="1820329"/>
    <lineage>
        <taxon>Bacteria</taxon>
        <taxon>Pseudomonadati</taxon>
        <taxon>Pseudomonadota</taxon>
        <taxon>Alphaproteobacteria</taxon>
        <taxon>Rhodobacterales</taxon>
        <taxon>Roseobacteraceae</taxon>
        <taxon>Lutimaribacter</taxon>
    </lineage>
</organism>